<comment type="caution">
    <text evidence="2">The sequence shown here is derived from an EMBL/GenBank/DDBJ whole genome shotgun (WGS) entry which is preliminary data.</text>
</comment>
<keyword evidence="3" id="KW-1185">Reference proteome</keyword>
<evidence type="ECO:0000313" key="2">
    <source>
        <dbReference type="EMBL" id="KAG2255622.1"/>
    </source>
</evidence>
<gene>
    <name evidence="2" type="ORF">Bca52824_074916</name>
</gene>
<feature type="region of interest" description="Disordered" evidence="1">
    <location>
        <begin position="47"/>
        <end position="73"/>
    </location>
</feature>
<reference evidence="2 3" key="1">
    <citation type="submission" date="2020-02" db="EMBL/GenBank/DDBJ databases">
        <authorList>
            <person name="Ma Q."/>
            <person name="Huang Y."/>
            <person name="Song X."/>
            <person name="Pei D."/>
        </authorList>
    </citation>
    <scope>NUCLEOTIDE SEQUENCE [LARGE SCALE GENOMIC DNA]</scope>
    <source>
        <strain evidence="2">Sxm20200214</strain>
        <tissue evidence="2">Leaf</tissue>
    </source>
</reference>
<organism evidence="2 3">
    <name type="scientific">Brassica carinata</name>
    <name type="common">Ethiopian mustard</name>
    <name type="synonym">Abyssinian cabbage</name>
    <dbReference type="NCBI Taxonomy" id="52824"/>
    <lineage>
        <taxon>Eukaryota</taxon>
        <taxon>Viridiplantae</taxon>
        <taxon>Streptophyta</taxon>
        <taxon>Embryophyta</taxon>
        <taxon>Tracheophyta</taxon>
        <taxon>Spermatophyta</taxon>
        <taxon>Magnoliopsida</taxon>
        <taxon>eudicotyledons</taxon>
        <taxon>Gunneridae</taxon>
        <taxon>Pentapetalae</taxon>
        <taxon>rosids</taxon>
        <taxon>malvids</taxon>
        <taxon>Brassicales</taxon>
        <taxon>Brassicaceae</taxon>
        <taxon>Brassiceae</taxon>
        <taxon>Brassica</taxon>
    </lineage>
</organism>
<dbReference type="OrthoDB" id="10454315at2759"/>
<evidence type="ECO:0000256" key="1">
    <source>
        <dbReference type="SAM" id="MobiDB-lite"/>
    </source>
</evidence>
<name>A0A8X7PR60_BRACI</name>
<evidence type="ECO:0000313" key="3">
    <source>
        <dbReference type="Proteomes" id="UP000886595"/>
    </source>
</evidence>
<sequence>MTDRLRGLIRALRRGSLDWSSFDLARIRGAFLMPGGSGVAPEVTGISEEEAEHSQEDVEASSSYPPPSDRLERQLARRSSFRISRSVGKIASGLPPIPILDSDDEGAPGGRGSPVPLSPGLQDNSVATSRKRCRLSKAVMQPPRSKRESKGWKLVLEGDGPLSMDQGDLVSLARRTRSMDCRHPSLASLDEEGACAKVVVASSKVDFVKLCIFLLGVLRY</sequence>
<dbReference type="Proteomes" id="UP000886595">
    <property type="component" value="Unassembled WGS sequence"/>
</dbReference>
<dbReference type="EMBL" id="JAAMPC010000015">
    <property type="protein sequence ID" value="KAG2255622.1"/>
    <property type="molecule type" value="Genomic_DNA"/>
</dbReference>
<dbReference type="AlphaFoldDB" id="A0A8X7PR60"/>
<protein>
    <submittedName>
        <fullName evidence="2">Uncharacterized protein</fullName>
    </submittedName>
</protein>
<accession>A0A8X7PR60</accession>
<feature type="region of interest" description="Disordered" evidence="1">
    <location>
        <begin position="94"/>
        <end position="128"/>
    </location>
</feature>
<proteinExistence type="predicted"/>